<keyword evidence="5 6" id="KW-0539">Nucleus</keyword>
<dbReference type="GO" id="GO:0005634">
    <property type="term" value="C:nucleus"/>
    <property type="evidence" value="ECO:0007669"/>
    <property type="project" value="UniProtKB-UniRule"/>
</dbReference>
<keyword evidence="1" id="KW-0597">Phosphoprotein</keyword>
<dbReference type="Gene3D" id="1.10.30.10">
    <property type="entry name" value="High mobility group box domain"/>
    <property type="match status" value="1"/>
</dbReference>
<dbReference type="PANTHER" id="PTHR13059:SF10">
    <property type="entry name" value="HMG BOX TRANSCRIPTION FACTOR BBX"/>
    <property type="match status" value="1"/>
</dbReference>
<dbReference type="Proteomes" id="UP000887013">
    <property type="component" value="Unassembled WGS sequence"/>
</dbReference>
<evidence type="ECO:0000256" key="2">
    <source>
        <dbReference type="ARBA" id="ARBA00023015"/>
    </source>
</evidence>
<keyword evidence="4" id="KW-0804">Transcription</keyword>
<gene>
    <name evidence="9" type="primary">BBX</name>
    <name evidence="9" type="ORF">NPIL_364431</name>
</gene>
<proteinExistence type="predicted"/>
<feature type="compositionally biased region" description="Low complexity" evidence="7">
    <location>
        <begin position="277"/>
        <end position="292"/>
    </location>
</feature>
<accession>A0A8X6R0Y5</accession>
<feature type="region of interest" description="Disordered" evidence="7">
    <location>
        <begin position="573"/>
        <end position="592"/>
    </location>
</feature>
<feature type="domain" description="HMG box" evidence="8">
    <location>
        <begin position="21"/>
        <end position="89"/>
    </location>
</feature>
<dbReference type="CDD" id="cd21989">
    <property type="entry name" value="HMG-box_HBP2"/>
    <property type="match status" value="1"/>
</dbReference>
<feature type="region of interest" description="Disordered" evidence="7">
    <location>
        <begin position="460"/>
        <end position="496"/>
    </location>
</feature>
<reference evidence="9" key="1">
    <citation type="submission" date="2020-08" db="EMBL/GenBank/DDBJ databases">
        <title>Multicomponent nature underlies the extraordinary mechanical properties of spider dragline silk.</title>
        <authorList>
            <person name="Kono N."/>
            <person name="Nakamura H."/>
            <person name="Mori M."/>
            <person name="Yoshida Y."/>
            <person name="Ohtoshi R."/>
            <person name="Malay A.D."/>
            <person name="Moran D.A.P."/>
            <person name="Tomita M."/>
            <person name="Numata K."/>
            <person name="Arakawa K."/>
        </authorList>
    </citation>
    <scope>NUCLEOTIDE SEQUENCE</scope>
</reference>
<dbReference type="SMART" id="SM00398">
    <property type="entry name" value="HMG"/>
    <property type="match status" value="1"/>
</dbReference>
<keyword evidence="2" id="KW-0805">Transcription regulation</keyword>
<dbReference type="SUPFAM" id="SSF47095">
    <property type="entry name" value="HMG-box"/>
    <property type="match status" value="1"/>
</dbReference>
<comment type="caution">
    <text evidence="9">The sequence shown here is derived from an EMBL/GenBank/DDBJ whole genome shotgun (WGS) entry which is preliminary data.</text>
</comment>
<evidence type="ECO:0000256" key="4">
    <source>
        <dbReference type="ARBA" id="ARBA00023163"/>
    </source>
</evidence>
<evidence type="ECO:0000256" key="5">
    <source>
        <dbReference type="ARBA" id="ARBA00023242"/>
    </source>
</evidence>
<dbReference type="InterPro" id="IPR036910">
    <property type="entry name" value="HMG_box_dom_sf"/>
</dbReference>
<dbReference type="Pfam" id="PF00505">
    <property type="entry name" value="HMG_box"/>
    <property type="match status" value="1"/>
</dbReference>
<evidence type="ECO:0000256" key="3">
    <source>
        <dbReference type="ARBA" id="ARBA00023125"/>
    </source>
</evidence>
<feature type="compositionally biased region" description="Polar residues" evidence="7">
    <location>
        <begin position="471"/>
        <end position="496"/>
    </location>
</feature>
<dbReference type="PANTHER" id="PTHR13059">
    <property type="entry name" value="HMG-BOX TRANSCRIPTION FACTOR BBX"/>
    <property type="match status" value="1"/>
</dbReference>
<sequence>MDNSSETEQDCNDGEENVSNVRRPMNAFFIFCKRHRDIVREKYPHLENRSITKILGEWWANLDPSEKASYTALAKQYKEAFMKAHPNFKWYKLPAPPARTLVTRPSNCRNIQVQNEKSCHKSDICGISLGKLVDDEQLGGLSSLINTSVTGPSFSSTDCNNLQTSPMAQKGVENLSKPPKKRYIINGEFQSTSDMSSVDNRDYQTRNACSALLELAEICTSNAARENNTSTSNKSELNNSTALASTLSDKFSSIYTDSSNLSLHNLTCLQKTNESMQNSTFSSSTNSSDSLTHPADVQQDQPLDLCKNKNKIESPKESSKTITTSHQQLIDHFVDKFLCDTPVPPNKFYKSEIIDPAFYKLLSEKKSCIPSSSKEKISHSAFTLSVAIESAVDKAYSKDSSKSCSKISESNVILDCVTNDCNEFSIHFKVEDDKKENMKNSDSESIAKLSEQNIVKSRSSVFDNKHKKRSTNPLPVSTDNSPSEVSGQISNKATTNIPESSSSKFFCKLISPPKKSSVWCNIFMNEQLTKSIDNGPDISDSLESVFPSPARRSSQRTCKGRRYQALITEGLLQSHKERKQGNNKRTVPSINKAKSKFVEEYPDFPSSKKKKKKEPSDRSKPAAETYTLGESLFNLDEKIASLPKCSFEHLNKKKQTILEYSTNSIKLQHANDLPATSTANDSCTSAENPDCPLVFSSGRYKTGNFDLEQQIASLPKCDIEILNKKKKRE</sequence>
<dbReference type="EMBL" id="BMAW01038020">
    <property type="protein sequence ID" value="GFU50760.1"/>
    <property type="molecule type" value="Genomic_DNA"/>
</dbReference>
<evidence type="ECO:0000256" key="7">
    <source>
        <dbReference type="SAM" id="MobiDB-lite"/>
    </source>
</evidence>
<dbReference type="OrthoDB" id="6421062at2759"/>
<evidence type="ECO:0000313" key="10">
    <source>
        <dbReference type="Proteomes" id="UP000887013"/>
    </source>
</evidence>
<feature type="region of interest" description="Disordered" evidence="7">
    <location>
        <begin position="601"/>
        <end position="623"/>
    </location>
</feature>
<evidence type="ECO:0000256" key="6">
    <source>
        <dbReference type="PROSITE-ProRule" id="PRU00267"/>
    </source>
</evidence>
<evidence type="ECO:0000256" key="1">
    <source>
        <dbReference type="ARBA" id="ARBA00022553"/>
    </source>
</evidence>
<keyword evidence="3 6" id="KW-0238">DNA-binding</keyword>
<dbReference type="GO" id="GO:0000981">
    <property type="term" value="F:DNA-binding transcription factor activity, RNA polymerase II-specific"/>
    <property type="evidence" value="ECO:0007669"/>
    <property type="project" value="TreeGrafter"/>
</dbReference>
<dbReference type="InterPro" id="IPR049523">
    <property type="entry name" value="BBX_HMG-box"/>
</dbReference>
<dbReference type="InterPro" id="IPR052412">
    <property type="entry name" value="CC-Dev_Transcription_Reg"/>
</dbReference>
<protein>
    <submittedName>
        <fullName evidence="9">HMG box transcription factor BBX</fullName>
    </submittedName>
</protein>
<dbReference type="AlphaFoldDB" id="A0A8X6R0Y5"/>
<name>A0A8X6R0Y5_NEPPI</name>
<dbReference type="InterPro" id="IPR009071">
    <property type="entry name" value="HMG_box_dom"/>
</dbReference>
<evidence type="ECO:0000259" key="8">
    <source>
        <dbReference type="PROSITE" id="PS50118"/>
    </source>
</evidence>
<dbReference type="PROSITE" id="PS50118">
    <property type="entry name" value="HMG_BOX_2"/>
    <property type="match status" value="1"/>
</dbReference>
<organism evidence="9 10">
    <name type="scientific">Nephila pilipes</name>
    <name type="common">Giant wood spider</name>
    <name type="synonym">Nephila maculata</name>
    <dbReference type="NCBI Taxonomy" id="299642"/>
    <lineage>
        <taxon>Eukaryota</taxon>
        <taxon>Metazoa</taxon>
        <taxon>Ecdysozoa</taxon>
        <taxon>Arthropoda</taxon>
        <taxon>Chelicerata</taxon>
        <taxon>Arachnida</taxon>
        <taxon>Araneae</taxon>
        <taxon>Araneomorphae</taxon>
        <taxon>Entelegynae</taxon>
        <taxon>Araneoidea</taxon>
        <taxon>Nephilidae</taxon>
        <taxon>Nephila</taxon>
    </lineage>
</organism>
<dbReference type="GO" id="GO:0000977">
    <property type="term" value="F:RNA polymerase II transcription regulatory region sequence-specific DNA binding"/>
    <property type="evidence" value="ECO:0007669"/>
    <property type="project" value="TreeGrafter"/>
</dbReference>
<keyword evidence="10" id="KW-1185">Reference proteome</keyword>
<evidence type="ECO:0000313" key="9">
    <source>
        <dbReference type="EMBL" id="GFU50760.1"/>
    </source>
</evidence>
<feature type="region of interest" description="Disordered" evidence="7">
    <location>
        <begin position="277"/>
        <end position="303"/>
    </location>
</feature>
<feature type="DNA-binding region" description="HMG box" evidence="6">
    <location>
        <begin position="21"/>
        <end position="89"/>
    </location>
</feature>